<dbReference type="Pfam" id="PF00067">
    <property type="entry name" value="p450"/>
    <property type="match status" value="1"/>
</dbReference>
<evidence type="ECO:0000256" key="4">
    <source>
        <dbReference type="ARBA" id="ARBA00022723"/>
    </source>
</evidence>
<dbReference type="InterPro" id="IPR050121">
    <property type="entry name" value="Cytochrome_P450_monoxygenase"/>
</dbReference>
<keyword evidence="4 8" id="KW-0479">Metal-binding</keyword>
<dbReference type="GO" id="GO:0016705">
    <property type="term" value="F:oxidoreductase activity, acting on paired donors, with incorporation or reduction of molecular oxygen"/>
    <property type="evidence" value="ECO:0007669"/>
    <property type="project" value="InterPro"/>
</dbReference>
<dbReference type="PANTHER" id="PTHR24305:SF157">
    <property type="entry name" value="N-ACETYLTRYPTOPHAN 6-HYDROXYLASE IVOC-RELATED"/>
    <property type="match status" value="1"/>
</dbReference>
<keyword evidence="10" id="KW-1133">Transmembrane helix</keyword>
<dbReference type="GO" id="GO:0004497">
    <property type="term" value="F:monooxygenase activity"/>
    <property type="evidence" value="ECO:0007669"/>
    <property type="project" value="UniProtKB-KW"/>
</dbReference>
<dbReference type="OrthoDB" id="3945418at2759"/>
<keyword evidence="12" id="KW-1185">Reference proteome</keyword>
<evidence type="ECO:0000256" key="8">
    <source>
        <dbReference type="PIRSR" id="PIRSR602401-1"/>
    </source>
</evidence>
<protein>
    <submittedName>
        <fullName evidence="11">Trichodiene oxygenase</fullName>
    </submittedName>
</protein>
<keyword evidence="10" id="KW-0472">Membrane</keyword>
<comment type="similarity">
    <text evidence="2 9">Belongs to the cytochrome P450 family.</text>
</comment>
<evidence type="ECO:0000256" key="9">
    <source>
        <dbReference type="RuleBase" id="RU000461"/>
    </source>
</evidence>
<keyword evidence="6 8" id="KW-0408">Iron</keyword>
<keyword evidence="10" id="KW-0812">Transmembrane</keyword>
<organism evidence="11 12">
    <name type="scientific">Metarhizium anisopliae BRIP 53293</name>
    <dbReference type="NCBI Taxonomy" id="1291518"/>
    <lineage>
        <taxon>Eukaryota</taxon>
        <taxon>Fungi</taxon>
        <taxon>Dikarya</taxon>
        <taxon>Ascomycota</taxon>
        <taxon>Pezizomycotina</taxon>
        <taxon>Sordariomycetes</taxon>
        <taxon>Hypocreomycetidae</taxon>
        <taxon>Hypocreales</taxon>
        <taxon>Clavicipitaceae</taxon>
        <taxon>Metarhizium</taxon>
    </lineage>
</organism>
<dbReference type="Gene3D" id="1.10.630.10">
    <property type="entry name" value="Cytochrome P450"/>
    <property type="match status" value="1"/>
</dbReference>
<feature type="binding site" description="axial binding residue" evidence="8">
    <location>
        <position position="493"/>
    </location>
    <ligand>
        <name>heme</name>
        <dbReference type="ChEBI" id="CHEBI:30413"/>
    </ligand>
    <ligandPart>
        <name>Fe</name>
        <dbReference type="ChEBI" id="CHEBI:18248"/>
    </ligandPart>
</feature>
<evidence type="ECO:0000256" key="5">
    <source>
        <dbReference type="ARBA" id="ARBA00023002"/>
    </source>
</evidence>
<comment type="cofactor">
    <cofactor evidence="1 8">
        <name>heme</name>
        <dbReference type="ChEBI" id="CHEBI:30413"/>
    </cofactor>
</comment>
<evidence type="ECO:0000256" key="2">
    <source>
        <dbReference type="ARBA" id="ARBA00010617"/>
    </source>
</evidence>
<keyword evidence="5 9" id="KW-0560">Oxidoreductase</keyword>
<evidence type="ECO:0000256" key="10">
    <source>
        <dbReference type="SAM" id="Phobius"/>
    </source>
</evidence>
<feature type="transmembrane region" description="Helical" evidence="10">
    <location>
        <begin position="49"/>
        <end position="74"/>
    </location>
</feature>
<dbReference type="STRING" id="1291518.A0A0D9NLI0"/>
<evidence type="ECO:0000256" key="6">
    <source>
        <dbReference type="ARBA" id="ARBA00023004"/>
    </source>
</evidence>
<dbReference type="EMBL" id="KE384753">
    <property type="protein sequence ID" value="KJK74942.1"/>
    <property type="molecule type" value="Genomic_DNA"/>
</dbReference>
<dbReference type="SUPFAM" id="SSF48264">
    <property type="entry name" value="Cytochrome P450"/>
    <property type="match status" value="1"/>
</dbReference>
<dbReference type="Proteomes" id="UP000054544">
    <property type="component" value="Unassembled WGS sequence"/>
</dbReference>
<evidence type="ECO:0000256" key="3">
    <source>
        <dbReference type="ARBA" id="ARBA00022617"/>
    </source>
</evidence>
<name>A0A0D9NLI0_METAN</name>
<dbReference type="PROSITE" id="PS00086">
    <property type="entry name" value="CYTOCHROME_P450"/>
    <property type="match status" value="1"/>
</dbReference>
<dbReference type="AlphaFoldDB" id="A0A0D9NLI0"/>
<evidence type="ECO:0000313" key="12">
    <source>
        <dbReference type="Proteomes" id="UP000054544"/>
    </source>
</evidence>
<dbReference type="InterPro" id="IPR017972">
    <property type="entry name" value="Cyt_P450_CS"/>
</dbReference>
<dbReference type="GO" id="GO:0005506">
    <property type="term" value="F:iron ion binding"/>
    <property type="evidence" value="ECO:0007669"/>
    <property type="project" value="InterPro"/>
</dbReference>
<dbReference type="PRINTS" id="PR00463">
    <property type="entry name" value="EP450I"/>
</dbReference>
<dbReference type="InterPro" id="IPR036396">
    <property type="entry name" value="Cyt_P450_sf"/>
</dbReference>
<dbReference type="CDD" id="cd11062">
    <property type="entry name" value="CYP58-like"/>
    <property type="match status" value="1"/>
</dbReference>
<dbReference type="GO" id="GO:0020037">
    <property type="term" value="F:heme binding"/>
    <property type="evidence" value="ECO:0007669"/>
    <property type="project" value="InterPro"/>
</dbReference>
<accession>A0A0D9NLI0</accession>
<dbReference type="InterPro" id="IPR002401">
    <property type="entry name" value="Cyt_P450_E_grp-I"/>
</dbReference>
<keyword evidence="3 8" id="KW-0349">Heme</keyword>
<gene>
    <name evidence="11" type="ORF">H634G_09776</name>
</gene>
<evidence type="ECO:0000313" key="11">
    <source>
        <dbReference type="EMBL" id="KJK74942.1"/>
    </source>
</evidence>
<evidence type="ECO:0000256" key="1">
    <source>
        <dbReference type="ARBA" id="ARBA00001971"/>
    </source>
</evidence>
<dbReference type="InterPro" id="IPR001128">
    <property type="entry name" value="Cyt_P450"/>
</dbReference>
<dbReference type="PRINTS" id="PR00385">
    <property type="entry name" value="P450"/>
</dbReference>
<keyword evidence="7 9" id="KW-0503">Monooxygenase</keyword>
<proteinExistence type="inferred from homology"/>
<dbReference type="PANTHER" id="PTHR24305">
    <property type="entry name" value="CYTOCHROME P450"/>
    <property type="match status" value="1"/>
</dbReference>
<reference evidence="12" key="1">
    <citation type="journal article" date="2014" name="BMC Genomics">
        <title>The genome sequence of the biocontrol fungus Metarhizium anisopliae and comparative genomics of Metarhizium species.</title>
        <authorList>
            <person name="Pattemore J.A."/>
            <person name="Hane J.K."/>
            <person name="Williams A.H."/>
            <person name="Wilson B.A."/>
            <person name="Stodart B.J."/>
            <person name="Ash G.J."/>
        </authorList>
    </citation>
    <scope>NUCLEOTIDE SEQUENCE [LARGE SCALE GENOMIC DNA]</scope>
    <source>
        <strain evidence="12">BRIP 53293</strain>
    </source>
</reference>
<evidence type="ECO:0000256" key="7">
    <source>
        <dbReference type="ARBA" id="ARBA00023033"/>
    </source>
</evidence>
<sequence>MSAGRFTGGGDLKTGEAVIHTRKHVVTVEYTLPQQHLRSKTPKIPCQTMAIPISGVLLFLLLATPVYILSLVVYRLYLHPLAKIPGPKLAAATSWYEFYYDVVGRGVFCWEIKRMHDEYGPIVRINPNEVHILDTGFYDEIYAPASKKRDKYADYVVFLGVPTGAFATCPHDHHRLRRKALNVSFSKKAIYEIEPLIQAKVDLLCGRFRDVARGDRVVRLDAAFFALANDIITEYSFGEGYDCLGKDDFQESFKGVLLTAVEAGAFIRQFPWVVGVVKALPLLVLRRISAAFASLLQWEAIVNKRVETLVAAARAGKPLADRSVFSTLLRGDLPPEEKSFQRLIDEGKSLMGAGSETTSWTLTLLMWYVARDARILSRLREDLRDMPDGVAASSLLKWLEQRRYLSAVVTEALRFDHGAIGRLPRIANEPLRYKDHVIPAGTPLSSTNYWVHMDETIFPDPATFSPERWLEAEREGFPLQKYMVSFSKGSRQCVGQNLATAELYLTAAALVTRFDFEFVGTTEQDILPARDCFIPRPVVGSPGVYVKIRGLDTENNMASN</sequence>